<proteinExistence type="predicted"/>
<name>A0A6J5TEK8_PRUAR</name>
<organism evidence="2 3">
    <name type="scientific">Prunus armeniaca</name>
    <name type="common">Apricot</name>
    <name type="synonym">Armeniaca vulgaris</name>
    <dbReference type="NCBI Taxonomy" id="36596"/>
    <lineage>
        <taxon>Eukaryota</taxon>
        <taxon>Viridiplantae</taxon>
        <taxon>Streptophyta</taxon>
        <taxon>Embryophyta</taxon>
        <taxon>Tracheophyta</taxon>
        <taxon>Spermatophyta</taxon>
        <taxon>Magnoliopsida</taxon>
        <taxon>eudicotyledons</taxon>
        <taxon>Gunneridae</taxon>
        <taxon>Pentapetalae</taxon>
        <taxon>rosids</taxon>
        <taxon>fabids</taxon>
        <taxon>Rosales</taxon>
        <taxon>Rosaceae</taxon>
        <taxon>Amygdaloideae</taxon>
        <taxon>Amygdaleae</taxon>
        <taxon>Prunus</taxon>
    </lineage>
</organism>
<gene>
    <name evidence="2" type="ORF">CURHAP_LOCUS52</name>
</gene>
<dbReference type="EMBL" id="CAEKDK010000001">
    <property type="protein sequence ID" value="CAB4261385.1"/>
    <property type="molecule type" value="Genomic_DNA"/>
</dbReference>
<protein>
    <recommendedName>
        <fullName evidence="4">OTU domain-containing protein</fullName>
    </recommendedName>
</protein>
<evidence type="ECO:0000256" key="1">
    <source>
        <dbReference type="SAM" id="MobiDB-lite"/>
    </source>
</evidence>
<accession>A0A6J5TEK8</accession>
<reference evidence="2 3" key="1">
    <citation type="submission" date="2020-05" db="EMBL/GenBank/DDBJ databases">
        <authorList>
            <person name="Campoy J."/>
            <person name="Schneeberger K."/>
            <person name="Spophaly S."/>
        </authorList>
    </citation>
    <scope>NUCLEOTIDE SEQUENCE [LARGE SCALE GENOMIC DNA]</scope>
    <source>
        <strain evidence="2">PruArmRojPasFocal</strain>
    </source>
</reference>
<sequence length="263" mass="30780">MKLQEIMDPKSSTLREPQVKIKTKERPSNFDKSTRRLPSAFELVESNCNRNSRTLSNGVVYMKPPPKKRKKQAPPLTVNRDTHSSALEIVNAETTLPKKRPPKLPVHKQQIVNLEDLTQQYNDKLPVAIRPFIMGAKDVKSDGNCGFRAIARLLGYRENSWRKVRRELLNELKNDEFLYEFIFQSVEKSHPLSEYQCREISIGLVEKYFVQLHLQPHHPMPPIINCWLDISNLKALDWYSPYRDRIDNWKELIGSFDVHLDVY</sequence>
<dbReference type="Proteomes" id="UP000507222">
    <property type="component" value="Unassembled WGS sequence"/>
</dbReference>
<evidence type="ECO:0000313" key="3">
    <source>
        <dbReference type="Proteomes" id="UP000507222"/>
    </source>
</evidence>
<dbReference type="AlphaFoldDB" id="A0A6J5TEK8"/>
<evidence type="ECO:0008006" key="4">
    <source>
        <dbReference type="Google" id="ProtNLM"/>
    </source>
</evidence>
<dbReference type="CDD" id="cd22744">
    <property type="entry name" value="OTU"/>
    <property type="match status" value="1"/>
</dbReference>
<feature type="compositionally biased region" description="Basic and acidic residues" evidence="1">
    <location>
        <begin position="17"/>
        <end position="33"/>
    </location>
</feature>
<evidence type="ECO:0000313" key="2">
    <source>
        <dbReference type="EMBL" id="CAB4261385.1"/>
    </source>
</evidence>
<feature type="region of interest" description="Disordered" evidence="1">
    <location>
        <begin position="55"/>
        <end position="79"/>
    </location>
</feature>
<dbReference type="Gene3D" id="3.90.70.80">
    <property type="match status" value="1"/>
</dbReference>
<feature type="region of interest" description="Disordered" evidence="1">
    <location>
        <begin position="1"/>
        <end position="33"/>
    </location>
</feature>